<dbReference type="HOGENOM" id="CLU_087298_3_0_0"/>
<protein>
    <recommendedName>
        <fullName evidence="1">Zinc finger CGNR domain-containing protein</fullName>
    </recommendedName>
</protein>
<feature type="domain" description="Zinc finger CGNR" evidence="1">
    <location>
        <begin position="128"/>
        <end position="169"/>
    </location>
</feature>
<evidence type="ECO:0000259" key="1">
    <source>
        <dbReference type="Pfam" id="PF11706"/>
    </source>
</evidence>
<dbReference type="RefSeq" id="WP_012875671.1">
    <property type="nucleotide sequence ID" value="NC_013525.1"/>
</dbReference>
<dbReference type="Proteomes" id="UP000000323">
    <property type="component" value="Chromosome 1"/>
</dbReference>
<dbReference type="PANTHER" id="PTHR35525:SF3">
    <property type="entry name" value="BLL6575 PROTEIN"/>
    <property type="match status" value="1"/>
</dbReference>
<reference evidence="3" key="1">
    <citation type="journal article" date="2010" name="Stand. Genomic Sci.">
        <title>Complete genome sequence of 'Thermobaculum terrenum' type strain (YNP1).</title>
        <authorList>
            <person name="Kiss H."/>
            <person name="Cleland D."/>
            <person name="Lapidus A."/>
            <person name="Lucas S."/>
            <person name="Glavina Del Rio T."/>
            <person name="Nolan M."/>
            <person name="Tice H."/>
            <person name="Han C."/>
            <person name="Goodwin L."/>
            <person name="Pitluck S."/>
            <person name="Liolios K."/>
            <person name="Ivanova N."/>
            <person name="Mavromatis K."/>
            <person name="Ovchinnikova G."/>
            <person name="Pati A."/>
            <person name="Chen A."/>
            <person name="Palaniappan K."/>
            <person name="Land M."/>
            <person name="Hauser L."/>
            <person name="Chang Y."/>
            <person name="Jeffries C."/>
            <person name="Lu M."/>
            <person name="Brettin T."/>
            <person name="Detter J."/>
            <person name="Goker M."/>
            <person name="Tindall B."/>
            <person name="Beck B."/>
            <person name="McDermott T."/>
            <person name="Woyke T."/>
            <person name="Bristow J."/>
            <person name="Eisen J."/>
            <person name="Markowitz V."/>
            <person name="Hugenholtz P."/>
            <person name="Kyrpides N."/>
            <person name="Klenk H."/>
            <person name="Cheng J."/>
        </authorList>
    </citation>
    <scope>NUCLEOTIDE SEQUENCE [LARGE SCALE GENOMIC DNA]</scope>
    <source>
        <strain evidence="3">ATCC BAA-798 / YNP1</strain>
    </source>
</reference>
<organism evidence="2 3">
    <name type="scientific">Thermobaculum terrenum (strain ATCC BAA-798 / CCMEE 7001 / YNP1)</name>
    <dbReference type="NCBI Taxonomy" id="525904"/>
    <lineage>
        <taxon>Bacteria</taxon>
        <taxon>Bacillati</taxon>
        <taxon>Chloroflexota</taxon>
        <taxon>Chloroflexia</taxon>
        <taxon>Candidatus Thermobaculales</taxon>
        <taxon>Candidatus Thermobaculaceae</taxon>
        <taxon>Thermobaculum</taxon>
    </lineage>
</organism>
<dbReference type="PANTHER" id="PTHR35525">
    <property type="entry name" value="BLL6575 PROTEIN"/>
    <property type="match status" value="1"/>
</dbReference>
<keyword evidence="3" id="KW-1185">Reference proteome</keyword>
<dbReference type="eggNOG" id="COG5516">
    <property type="taxonomic scope" value="Bacteria"/>
</dbReference>
<dbReference type="SUPFAM" id="SSF160904">
    <property type="entry name" value="Jann2411-like"/>
    <property type="match status" value="1"/>
</dbReference>
<dbReference type="KEGG" id="ttr:Tter_1731"/>
<name>D1CCX2_THET1</name>
<dbReference type="STRING" id="525904.Tter_1731"/>
<proteinExistence type="predicted"/>
<dbReference type="InterPro" id="IPR023286">
    <property type="entry name" value="ABATE_dom_sf"/>
</dbReference>
<accession>D1CCX2</accession>
<dbReference type="EMBL" id="CP001825">
    <property type="protein sequence ID" value="ACZ42637.1"/>
    <property type="molecule type" value="Genomic_DNA"/>
</dbReference>
<dbReference type="InterPro" id="IPR021005">
    <property type="entry name" value="Znf_CGNR"/>
</dbReference>
<dbReference type="InterPro" id="IPR010852">
    <property type="entry name" value="ABATE"/>
</dbReference>
<dbReference type="Pfam" id="PF11706">
    <property type="entry name" value="zf-CGNR"/>
    <property type="match status" value="1"/>
</dbReference>
<sequence length="185" mass="20407">MKIIESVNSGYAITISTLDPQSLVDLLNTPSVRHGQDPSADELERATGFIGTRQDLVEAGDIGRLLRANLSGELETGDLLQEINEYLRSHQATLEIIDGRLAISSNGSPIIQLYLLVADMIASGIWHRVRKCLGCDCIFYDASRNGKRVWCSMEICGNRAKVGRWRRKHGAVCTCGDVCTCGRRK</sequence>
<evidence type="ECO:0000313" key="3">
    <source>
        <dbReference type="Proteomes" id="UP000000323"/>
    </source>
</evidence>
<dbReference type="AlphaFoldDB" id="D1CCX2"/>
<evidence type="ECO:0000313" key="2">
    <source>
        <dbReference type="EMBL" id="ACZ42637.1"/>
    </source>
</evidence>
<gene>
    <name evidence="2" type="ordered locus">Tter_1731</name>
</gene>
<dbReference type="Gene3D" id="1.10.3300.10">
    <property type="entry name" value="Jann2411-like domain"/>
    <property type="match status" value="1"/>
</dbReference>